<comment type="caution">
    <text evidence="1">The sequence shown here is derived from an EMBL/GenBank/DDBJ whole genome shotgun (WGS) entry which is preliminary data.</text>
</comment>
<sequence>MIWPQPTRERHEQFCKVERWERVRDARGRTGTHHVTYELGLADGRILRTRVSHPVDRTTYGPGMWAHILRDQLDVTEDVFWPCVLDGILPGRGAPEPPRQALPADLVFLLINRVGLTEDEIAKLTKSEAIERLQRFWTEGP</sequence>
<accession>A0A931FFG4</accession>
<dbReference type="AlphaFoldDB" id="A0A931FFG4"/>
<keyword evidence="2" id="KW-1185">Reference proteome</keyword>
<organism evidence="1 2">
    <name type="scientific">Streptacidiphilus fuscans</name>
    <dbReference type="NCBI Taxonomy" id="2789292"/>
    <lineage>
        <taxon>Bacteria</taxon>
        <taxon>Bacillati</taxon>
        <taxon>Actinomycetota</taxon>
        <taxon>Actinomycetes</taxon>
        <taxon>Kitasatosporales</taxon>
        <taxon>Streptomycetaceae</taxon>
        <taxon>Streptacidiphilus</taxon>
    </lineage>
</organism>
<gene>
    <name evidence="1" type="ORF">I2501_10115</name>
</gene>
<reference evidence="1" key="1">
    <citation type="submission" date="2020-11" db="EMBL/GenBank/DDBJ databases">
        <title>Isolation and identification of active actinomycetes.</title>
        <authorList>
            <person name="Yu B."/>
        </authorList>
    </citation>
    <scope>NUCLEOTIDE SEQUENCE</scope>
    <source>
        <strain evidence="1">NEAU-YB345</strain>
    </source>
</reference>
<evidence type="ECO:0000313" key="2">
    <source>
        <dbReference type="Proteomes" id="UP000657385"/>
    </source>
</evidence>
<proteinExistence type="predicted"/>
<dbReference type="RefSeq" id="WP_196193524.1">
    <property type="nucleotide sequence ID" value="NZ_JADPRT010000003.1"/>
</dbReference>
<evidence type="ECO:0000313" key="1">
    <source>
        <dbReference type="EMBL" id="MBF9068389.1"/>
    </source>
</evidence>
<protein>
    <submittedName>
        <fullName evidence="1">Cytotoxic translational repressor of toxin-antitoxin stability system</fullName>
    </submittedName>
</protein>
<dbReference type="EMBL" id="JADPRT010000003">
    <property type="protein sequence ID" value="MBF9068389.1"/>
    <property type="molecule type" value="Genomic_DNA"/>
</dbReference>
<dbReference type="Proteomes" id="UP000657385">
    <property type="component" value="Unassembled WGS sequence"/>
</dbReference>
<name>A0A931FFG4_9ACTN</name>